<protein>
    <submittedName>
        <fullName evidence="1">Cytochrome P450</fullName>
    </submittedName>
</protein>
<organism evidence="1 2">
    <name type="scientific">Methylophilus methylotrophus</name>
    <name type="common">Bacterium W3A1</name>
    <dbReference type="NCBI Taxonomy" id="17"/>
    <lineage>
        <taxon>Bacteria</taxon>
        <taxon>Pseudomonadati</taxon>
        <taxon>Pseudomonadota</taxon>
        <taxon>Betaproteobacteria</taxon>
        <taxon>Nitrosomonadales</taxon>
        <taxon>Methylophilaceae</taxon>
        <taxon>Methylophilus</taxon>
    </lineage>
</organism>
<sequence length="54" mass="5984">GEWITNRLMKVALKLLVENLRYTVPKQDLSVSLARIPTLPKSGMIIAPLSYSAS</sequence>
<dbReference type="Proteomes" id="UP000321374">
    <property type="component" value="Unassembled WGS sequence"/>
</dbReference>
<accession>A0A5C7WML5</accession>
<reference evidence="1 2" key="1">
    <citation type="submission" date="2018-09" db="EMBL/GenBank/DDBJ databases">
        <title>Metagenome Assembled Genomes from an Advanced Water Purification Facility.</title>
        <authorList>
            <person name="Stamps B.W."/>
            <person name="Spear J.R."/>
        </authorList>
    </citation>
    <scope>NUCLEOTIDE SEQUENCE [LARGE SCALE GENOMIC DNA]</scope>
    <source>
        <strain evidence="1">Bin_42_2</strain>
    </source>
</reference>
<dbReference type="AlphaFoldDB" id="A0A5C7WML5"/>
<name>A0A5C7WML5_METME</name>
<gene>
    <name evidence="1" type="ORF">E6Q51_02535</name>
</gene>
<proteinExistence type="predicted"/>
<evidence type="ECO:0000313" key="1">
    <source>
        <dbReference type="EMBL" id="TXI37818.1"/>
    </source>
</evidence>
<dbReference type="STRING" id="1122236.GCA_000378225_02443"/>
<dbReference type="EMBL" id="SSGG01000042">
    <property type="protein sequence ID" value="TXI37818.1"/>
    <property type="molecule type" value="Genomic_DNA"/>
</dbReference>
<comment type="caution">
    <text evidence="1">The sequence shown here is derived from an EMBL/GenBank/DDBJ whole genome shotgun (WGS) entry which is preliminary data.</text>
</comment>
<evidence type="ECO:0000313" key="2">
    <source>
        <dbReference type="Proteomes" id="UP000321374"/>
    </source>
</evidence>
<feature type="non-terminal residue" evidence="1">
    <location>
        <position position="1"/>
    </location>
</feature>